<evidence type="ECO:0000259" key="4">
    <source>
        <dbReference type="Pfam" id="PF14226"/>
    </source>
</evidence>
<dbReference type="PRINTS" id="PR00682">
    <property type="entry name" value="IPNSYNTHASE"/>
</dbReference>
<evidence type="ECO:0000256" key="2">
    <source>
        <dbReference type="ARBA" id="ARBA00023002"/>
    </source>
</evidence>
<comment type="caution">
    <text evidence="5">The sequence shown here is derived from an EMBL/GenBank/DDBJ whole genome shotgun (WGS) entry which is preliminary data.</text>
</comment>
<feature type="domain" description="Non-haem dioxygenase N-terminal" evidence="4">
    <location>
        <begin position="9"/>
        <end position="119"/>
    </location>
</feature>
<gene>
    <name evidence="5" type="ORF">NCGR_LOCUS17050</name>
</gene>
<dbReference type="AlphaFoldDB" id="A0A811NH39"/>
<accession>A0A811NH39</accession>
<name>A0A811NH39_9POAL</name>
<protein>
    <recommendedName>
        <fullName evidence="4">Non-haem dioxygenase N-terminal domain-containing protein</fullName>
    </recommendedName>
</protein>
<keyword evidence="2" id="KW-0560">Oxidoreductase</keyword>
<proteinExistence type="predicted"/>
<reference evidence="5" key="1">
    <citation type="submission" date="2020-10" db="EMBL/GenBank/DDBJ databases">
        <authorList>
            <person name="Han B."/>
            <person name="Lu T."/>
            <person name="Zhao Q."/>
            <person name="Huang X."/>
            <person name="Zhao Y."/>
        </authorList>
    </citation>
    <scope>NUCLEOTIDE SEQUENCE</scope>
</reference>
<dbReference type="InterPro" id="IPR026992">
    <property type="entry name" value="DIOX_N"/>
</dbReference>
<sequence length="214" mass="24077">MAAVRRLDLPVVDLASPDRRAAAKSIRQACVEYGFFYVINHGIERALLERVFADSRKFFEQTMEEKMALGKNSRYRGYTWPYSEKVDDSPESRGDSKETFYIGPMDDENLENNINQWPCEELFPSWKKTMQSYHANALTTGKRILSLIALSLDLDAEFFHKNGAFEPPSAFIRLLHYAGDVNGPDNKDIVGAAAHSDYGMLTLLATDGTPGLQA</sequence>
<evidence type="ECO:0000313" key="6">
    <source>
        <dbReference type="Proteomes" id="UP000604825"/>
    </source>
</evidence>
<dbReference type="Pfam" id="PF14226">
    <property type="entry name" value="DIOX_N"/>
    <property type="match status" value="1"/>
</dbReference>
<organism evidence="5 6">
    <name type="scientific">Miscanthus lutarioriparius</name>
    <dbReference type="NCBI Taxonomy" id="422564"/>
    <lineage>
        <taxon>Eukaryota</taxon>
        <taxon>Viridiplantae</taxon>
        <taxon>Streptophyta</taxon>
        <taxon>Embryophyta</taxon>
        <taxon>Tracheophyta</taxon>
        <taxon>Spermatophyta</taxon>
        <taxon>Magnoliopsida</taxon>
        <taxon>Liliopsida</taxon>
        <taxon>Poales</taxon>
        <taxon>Poaceae</taxon>
        <taxon>PACMAD clade</taxon>
        <taxon>Panicoideae</taxon>
        <taxon>Andropogonodae</taxon>
        <taxon>Andropogoneae</taxon>
        <taxon>Saccharinae</taxon>
        <taxon>Miscanthus</taxon>
    </lineage>
</organism>
<dbReference type="EMBL" id="CAJGYO010000004">
    <property type="protein sequence ID" value="CAD6224885.1"/>
    <property type="molecule type" value="Genomic_DNA"/>
</dbReference>
<dbReference type="GO" id="GO:0046872">
    <property type="term" value="F:metal ion binding"/>
    <property type="evidence" value="ECO:0007669"/>
    <property type="project" value="UniProtKB-KW"/>
</dbReference>
<dbReference type="SUPFAM" id="SSF51197">
    <property type="entry name" value="Clavaminate synthase-like"/>
    <property type="match status" value="1"/>
</dbReference>
<keyword evidence="1" id="KW-0479">Metal-binding</keyword>
<dbReference type="Gene3D" id="2.60.120.330">
    <property type="entry name" value="B-lactam Antibiotic, Isopenicillin N Synthase, Chain"/>
    <property type="match status" value="1"/>
</dbReference>
<dbReference type="PANTHER" id="PTHR10209:SF794">
    <property type="entry name" value="FE2OG DIOXYGENASE DOMAIN-CONTAINING PROTEIN"/>
    <property type="match status" value="1"/>
</dbReference>
<keyword evidence="3" id="KW-0408">Iron</keyword>
<evidence type="ECO:0000313" key="5">
    <source>
        <dbReference type="EMBL" id="CAD6224885.1"/>
    </source>
</evidence>
<dbReference type="PANTHER" id="PTHR10209">
    <property type="entry name" value="OXIDOREDUCTASE, 2OG-FE II OXYGENASE FAMILY PROTEIN"/>
    <property type="match status" value="1"/>
</dbReference>
<keyword evidence="6" id="KW-1185">Reference proteome</keyword>
<dbReference type="InterPro" id="IPR027443">
    <property type="entry name" value="IPNS-like_sf"/>
</dbReference>
<evidence type="ECO:0000256" key="3">
    <source>
        <dbReference type="ARBA" id="ARBA00023004"/>
    </source>
</evidence>
<dbReference type="Proteomes" id="UP000604825">
    <property type="component" value="Unassembled WGS sequence"/>
</dbReference>
<evidence type="ECO:0000256" key="1">
    <source>
        <dbReference type="ARBA" id="ARBA00022723"/>
    </source>
</evidence>
<dbReference type="GO" id="GO:0016491">
    <property type="term" value="F:oxidoreductase activity"/>
    <property type="evidence" value="ECO:0007669"/>
    <property type="project" value="UniProtKB-KW"/>
</dbReference>
<dbReference type="OrthoDB" id="288590at2759"/>